<evidence type="ECO:0000313" key="11">
    <source>
        <dbReference type="Proteomes" id="UP000314981"/>
    </source>
</evidence>
<dbReference type="AlphaFoldDB" id="A0A4W2D213"/>
<gene>
    <name evidence="10" type="primary">LOC113900915</name>
</gene>
<evidence type="ECO:0000256" key="4">
    <source>
        <dbReference type="ARBA" id="ARBA00022723"/>
    </source>
</evidence>
<comment type="cofactor">
    <cofactor evidence="1">
        <name>Mn(2+)</name>
        <dbReference type="ChEBI" id="CHEBI:29035"/>
    </cofactor>
</comment>
<dbReference type="SMART" id="SM00054">
    <property type="entry name" value="EFh"/>
    <property type="match status" value="2"/>
</dbReference>
<dbReference type="GO" id="GO:0005509">
    <property type="term" value="F:calcium ion binding"/>
    <property type="evidence" value="ECO:0007669"/>
    <property type="project" value="InterPro"/>
</dbReference>
<protein>
    <recommendedName>
        <fullName evidence="9">EF-hand domain-containing protein</fullName>
    </recommendedName>
</protein>
<dbReference type="PANTHER" id="PTHR42796">
    <property type="entry name" value="FUMARYLACETOACETATE HYDROLASE DOMAIN-CONTAINING PROTEIN 2A-RELATED"/>
    <property type="match status" value="1"/>
</dbReference>
<dbReference type="InterPro" id="IPR018247">
    <property type="entry name" value="EF_Hand_1_Ca_BS"/>
</dbReference>
<reference evidence="10" key="3">
    <citation type="submission" date="2025-09" db="UniProtKB">
        <authorList>
            <consortium name="Ensembl"/>
        </authorList>
    </citation>
    <scope>IDENTIFICATION</scope>
</reference>
<dbReference type="SUPFAM" id="SSF47473">
    <property type="entry name" value="EF-hand"/>
    <property type="match status" value="1"/>
</dbReference>
<sequence>MRQLPARPAARRGSRQQFSRLSRMQRAKEVMKVSDGSLLGEPGRTPLSKKEGVKWQRPRLTRQALMRCCLVKWILSSAAPQGSDSSDSELELSAVRHQPEGLDQLQAQTKFTKKELQSLYRGFKNECPTGLVDEDTFKLIYSQFFPQGDATTYAHFLFNAFDADGNGAIRFEEMLAIMKSIYDMMGRHTYPILREDAPLEHVERFFQKMDRNQDGVVTIDEFLETCQKELMLGSSGRRLLTTVLQAQRWPFQPSRDMRLVQFQAPHLAGPHLGLESGNGGGVIDLNAFEPTLPKTMVEFLEQGEATLSVVRRALATQLPVLPRSEVTFLAPVTRPDKVVCVGMNYADHCREQNVPVPKEPIIFSKFASAIVGPYDNIILPPESQEVDWEVELAVVIGKRGKYIKATDAMAHVAGFTVAHDVSARDWQMGRNGKQWLLGKTFDTFCPLGPALVTKDSVADPHNLKICCRVNGEVMQSSNTNQMVFKTEELITWVSQFVTLYPGDIILTGTPPGVGVFRKPPVFLKVGWLSEERQRPGGVGSDYVQTCARHTSGLTASWPTLLQKGDEVQCEIEELGVIINKVV</sequence>
<dbReference type="Gene3D" id="1.10.238.10">
    <property type="entry name" value="EF-hand"/>
    <property type="match status" value="2"/>
</dbReference>
<dbReference type="FunFam" id="3.90.850.10:FF:000002">
    <property type="entry name" value="2-hydroxyhepta-2,4-diene-1,7-dioate isomerase"/>
    <property type="match status" value="1"/>
</dbReference>
<keyword evidence="5" id="KW-0106">Calcium</keyword>
<dbReference type="InterPro" id="IPR036663">
    <property type="entry name" value="Fumarylacetoacetase_C_sf"/>
</dbReference>
<dbReference type="STRING" id="30522.A0A4W2D213"/>
<dbReference type="InterPro" id="IPR011234">
    <property type="entry name" value="Fumarylacetoacetase-like_C"/>
</dbReference>
<dbReference type="Ensembl" id="ENSBIXT00000031164.1">
    <property type="protein sequence ID" value="ENSBIXP00000018240.1"/>
    <property type="gene ID" value="ENSBIXG00000004291.1"/>
</dbReference>
<keyword evidence="6" id="KW-0809">Transit peptide</keyword>
<dbReference type="PANTHER" id="PTHR42796:SF4">
    <property type="entry name" value="FUMARYLACETOACETATE HYDROLASE DOMAIN-CONTAINING PROTEIN 2A"/>
    <property type="match status" value="1"/>
</dbReference>
<dbReference type="PRINTS" id="PR00450">
    <property type="entry name" value="RECOVERIN"/>
</dbReference>
<dbReference type="GO" id="GO:0005739">
    <property type="term" value="C:mitochondrion"/>
    <property type="evidence" value="ECO:0007669"/>
    <property type="project" value="UniProtKB-SubCell"/>
</dbReference>
<dbReference type="Pfam" id="PF01557">
    <property type="entry name" value="FAA_hydrolase"/>
    <property type="match status" value="1"/>
</dbReference>
<dbReference type="GO" id="GO:0050163">
    <property type="term" value="F:oxaloacetate tautomerase activity"/>
    <property type="evidence" value="ECO:0007669"/>
    <property type="project" value="UniProtKB-ARBA"/>
</dbReference>
<accession>A0A4W2D213</accession>
<dbReference type="Proteomes" id="UP000314981">
    <property type="component" value="Chromosome 11"/>
</dbReference>
<organism evidence="10 11">
    <name type="scientific">Bos indicus x Bos taurus</name>
    <name type="common">Hybrid cattle</name>
    <dbReference type="NCBI Taxonomy" id="30522"/>
    <lineage>
        <taxon>Eukaryota</taxon>
        <taxon>Metazoa</taxon>
        <taxon>Chordata</taxon>
        <taxon>Craniata</taxon>
        <taxon>Vertebrata</taxon>
        <taxon>Euteleostomi</taxon>
        <taxon>Mammalia</taxon>
        <taxon>Eutheria</taxon>
        <taxon>Laurasiatheria</taxon>
        <taxon>Artiodactyla</taxon>
        <taxon>Ruminantia</taxon>
        <taxon>Pecora</taxon>
        <taxon>Bovidae</taxon>
        <taxon>Bovinae</taxon>
        <taxon>Bos</taxon>
    </lineage>
</organism>
<dbReference type="InterPro" id="IPR002048">
    <property type="entry name" value="EF_hand_dom"/>
</dbReference>
<evidence type="ECO:0000256" key="8">
    <source>
        <dbReference type="SAM" id="MobiDB-lite"/>
    </source>
</evidence>
<evidence type="ECO:0000259" key="9">
    <source>
        <dbReference type="PROSITE" id="PS50222"/>
    </source>
</evidence>
<comment type="subcellular location">
    <subcellularLocation>
        <location evidence="2">Mitochondrion</location>
    </subcellularLocation>
</comment>
<evidence type="ECO:0000256" key="6">
    <source>
        <dbReference type="ARBA" id="ARBA00022946"/>
    </source>
</evidence>
<dbReference type="InterPro" id="IPR051121">
    <property type="entry name" value="FAH"/>
</dbReference>
<evidence type="ECO:0000256" key="7">
    <source>
        <dbReference type="ARBA" id="ARBA00023128"/>
    </source>
</evidence>
<keyword evidence="11" id="KW-1185">Reference proteome</keyword>
<dbReference type="PROSITE" id="PS00018">
    <property type="entry name" value="EF_HAND_1"/>
    <property type="match status" value="1"/>
</dbReference>
<reference evidence="10" key="2">
    <citation type="submission" date="2025-08" db="UniProtKB">
        <authorList>
            <consortium name="Ensembl"/>
        </authorList>
    </citation>
    <scope>IDENTIFICATION</scope>
</reference>
<dbReference type="PROSITE" id="PS50222">
    <property type="entry name" value="EF_HAND_2"/>
    <property type="match status" value="2"/>
</dbReference>
<reference evidence="10 11" key="1">
    <citation type="submission" date="2018-11" db="EMBL/GenBank/DDBJ databases">
        <title>Haplotype-resolved cattle genomes.</title>
        <authorList>
            <person name="Low W.Y."/>
            <person name="Tearle R."/>
            <person name="Bickhart D.M."/>
            <person name="Rosen B.D."/>
            <person name="Koren S."/>
            <person name="Rhie A."/>
            <person name="Hiendleder S."/>
            <person name="Phillippy A.M."/>
            <person name="Smith T.P.L."/>
            <person name="Williams J.L."/>
        </authorList>
    </citation>
    <scope>NUCLEOTIDE SEQUENCE [LARGE SCALE GENOMIC DNA]</scope>
</reference>
<name>A0A4W2D213_BOBOX</name>
<evidence type="ECO:0000256" key="1">
    <source>
        <dbReference type="ARBA" id="ARBA00001936"/>
    </source>
</evidence>
<dbReference type="Pfam" id="PF13499">
    <property type="entry name" value="EF-hand_7"/>
    <property type="match status" value="1"/>
</dbReference>
<comment type="similarity">
    <text evidence="3">Belongs to the FAH family.</text>
</comment>
<dbReference type="SUPFAM" id="SSF56529">
    <property type="entry name" value="FAH"/>
    <property type="match status" value="1"/>
</dbReference>
<feature type="domain" description="EF-hand" evidence="9">
    <location>
        <begin position="197"/>
        <end position="232"/>
    </location>
</feature>
<evidence type="ECO:0000256" key="2">
    <source>
        <dbReference type="ARBA" id="ARBA00004173"/>
    </source>
</evidence>
<dbReference type="InterPro" id="IPR011992">
    <property type="entry name" value="EF-hand-dom_pair"/>
</dbReference>
<feature type="region of interest" description="Disordered" evidence="8">
    <location>
        <begin position="1"/>
        <end position="54"/>
    </location>
</feature>
<proteinExistence type="inferred from homology"/>
<keyword evidence="7" id="KW-0496">Mitochondrion</keyword>
<evidence type="ECO:0000256" key="5">
    <source>
        <dbReference type="ARBA" id="ARBA00022837"/>
    </source>
</evidence>
<evidence type="ECO:0000313" key="10">
    <source>
        <dbReference type="Ensembl" id="ENSBIXP00000018240.1"/>
    </source>
</evidence>
<dbReference type="CDD" id="cd00051">
    <property type="entry name" value="EFh"/>
    <property type="match status" value="1"/>
</dbReference>
<dbReference type="Gene3D" id="3.90.850.10">
    <property type="entry name" value="Fumarylacetoacetase-like, C-terminal domain"/>
    <property type="match status" value="1"/>
</dbReference>
<feature type="domain" description="EF-hand" evidence="9">
    <location>
        <begin position="149"/>
        <end position="184"/>
    </location>
</feature>
<dbReference type="GO" id="GO:0006107">
    <property type="term" value="P:oxaloacetate metabolic process"/>
    <property type="evidence" value="ECO:0007669"/>
    <property type="project" value="UniProtKB-ARBA"/>
</dbReference>
<keyword evidence="4" id="KW-0479">Metal-binding</keyword>
<evidence type="ECO:0000256" key="3">
    <source>
        <dbReference type="ARBA" id="ARBA00010211"/>
    </source>
</evidence>